<evidence type="ECO:0000256" key="4">
    <source>
        <dbReference type="ARBA" id="ARBA00023136"/>
    </source>
</evidence>
<accession>A0A9D2G1N3</accession>
<evidence type="ECO:0000256" key="1">
    <source>
        <dbReference type="ARBA" id="ARBA00004141"/>
    </source>
</evidence>
<dbReference type="GO" id="GO:0016020">
    <property type="term" value="C:membrane"/>
    <property type="evidence" value="ECO:0007669"/>
    <property type="project" value="UniProtKB-SubCell"/>
</dbReference>
<feature type="transmembrane region" description="Helical" evidence="5">
    <location>
        <begin position="334"/>
        <end position="361"/>
    </location>
</feature>
<dbReference type="EMBL" id="DXAZ01000046">
    <property type="protein sequence ID" value="HIZ70802.1"/>
    <property type="molecule type" value="Genomic_DNA"/>
</dbReference>
<feature type="transmembrane region" description="Helical" evidence="5">
    <location>
        <begin position="113"/>
        <end position="135"/>
    </location>
</feature>
<dbReference type="AlphaFoldDB" id="A0A9D2G1N3"/>
<feature type="domain" description="RDD" evidence="7">
    <location>
        <begin position="229"/>
        <end position="368"/>
    </location>
</feature>
<dbReference type="InterPro" id="IPR053150">
    <property type="entry name" value="Teicoplanin_resist-assoc"/>
</dbReference>
<reference evidence="8" key="2">
    <citation type="submission" date="2021-04" db="EMBL/GenBank/DDBJ databases">
        <authorList>
            <person name="Gilroy R."/>
        </authorList>
    </citation>
    <scope>NUCLEOTIDE SEQUENCE</scope>
    <source>
        <strain evidence="8">CHK169-4300</strain>
    </source>
</reference>
<dbReference type="Proteomes" id="UP000824106">
    <property type="component" value="Unassembled WGS sequence"/>
</dbReference>
<comment type="subcellular location">
    <subcellularLocation>
        <location evidence="1">Membrane</location>
        <topology evidence="1">Multi-pass membrane protein</topology>
    </subcellularLocation>
</comment>
<dbReference type="PANTHER" id="PTHR36834">
    <property type="entry name" value="MEMBRANE PROTEIN-RELATED"/>
    <property type="match status" value="1"/>
</dbReference>
<feature type="transmembrane region" description="Helical" evidence="5">
    <location>
        <begin position="179"/>
        <end position="200"/>
    </location>
</feature>
<proteinExistence type="predicted"/>
<feature type="transmembrane region" description="Helical" evidence="5">
    <location>
        <begin position="147"/>
        <end position="167"/>
    </location>
</feature>
<keyword evidence="2 5" id="KW-0812">Transmembrane</keyword>
<dbReference type="PANTHER" id="PTHR36834:SF1">
    <property type="entry name" value="INTEGRAL MEMBRANE PROTEIN"/>
    <property type="match status" value="1"/>
</dbReference>
<dbReference type="Pfam" id="PF06271">
    <property type="entry name" value="RDD"/>
    <property type="match status" value="1"/>
</dbReference>
<evidence type="ECO:0000256" key="5">
    <source>
        <dbReference type="SAM" id="Phobius"/>
    </source>
</evidence>
<evidence type="ECO:0000256" key="3">
    <source>
        <dbReference type="ARBA" id="ARBA00022989"/>
    </source>
</evidence>
<feature type="transmembrane region" description="Helical" evidence="5">
    <location>
        <begin position="12"/>
        <end position="31"/>
    </location>
</feature>
<feature type="transmembrane region" description="Helical" evidence="5">
    <location>
        <begin position="43"/>
        <end position="63"/>
    </location>
</feature>
<evidence type="ECO:0000313" key="9">
    <source>
        <dbReference type="Proteomes" id="UP000824106"/>
    </source>
</evidence>
<reference evidence="8" key="1">
    <citation type="journal article" date="2021" name="PeerJ">
        <title>Extensive microbial diversity within the chicken gut microbiome revealed by metagenomics and culture.</title>
        <authorList>
            <person name="Gilroy R."/>
            <person name="Ravi A."/>
            <person name="Getino M."/>
            <person name="Pursley I."/>
            <person name="Horton D.L."/>
            <person name="Alikhan N.F."/>
            <person name="Baker D."/>
            <person name="Gharbi K."/>
            <person name="Hall N."/>
            <person name="Watson M."/>
            <person name="Adriaenssens E.M."/>
            <person name="Foster-Nyarko E."/>
            <person name="Jarju S."/>
            <person name="Secka A."/>
            <person name="Antonio M."/>
            <person name="Oren A."/>
            <person name="Chaudhuri R.R."/>
            <person name="La Ragione R."/>
            <person name="Hildebrand F."/>
            <person name="Pallen M.J."/>
        </authorList>
    </citation>
    <scope>NUCLEOTIDE SEQUENCE</scope>
    <source>
        <strain evidence="8">CHK169-4300</strain>
    </source>
</reference>
<feature type="domain" description="VanZ-like" evidence="6">
    <location>
        <begin position="48"/>
        <end position="196"/>
    </location>
</feature>
<keyword evidence="3 5" id="KW-1133">Transmembrane helix</keyword>
<evidence type="ECO:0000259" key="7">
    <source>
        <dbReference type="Pfam" id="PF06271"/>
    </source>
</evidence>
<feature type="transmembrane region" description="Helical" evidence="5">
    <location>
        <begin position="254"/>
        <end position="272"/>
    </location>
</feature>
<dbReference type="InterPro" id="IPR010432">
    <property type="entry name" value="RDD"/>
</dbReference>
<evidence type="ECO:0000256" key="2">
    <source>
        <dbReference type="ARBA" id="ARBA00022692"/>
    </source>
</evidence>
<organism evidence="8 9">
    <name type="scientific">Candidatus Atopostipes pullistercoris</name>
    <dbReference type="NCBI Taxonomy" id="2838467"/>
    <lineage>
        <taxon>Bacteria</taxon>
        <taxon>Bacillati</taxon>
        <taxon>Bacillota</taxon>
        <taxon>Bacilli</taxon>
        <taxon>Lactobacillales</taxon>
        <taxon>Carnobacteriaceae</taxon>
        <taxon>Atopostipes</taxon>
    </lineage>
</organism>
<dbReference type="InterPro" id="IPR006976">
    <property type="entry name" value="VanZ-like"/>
</dbReference>
<feature type="transmembrane region" description="Helical" evidence="5">
    <location>
        <begin position="303"/>
        <end position="322"/>
    </location>
</feature>
<evidence type="ECO:0000259" key="6">
    <source>
        <dbReference type="Pfam" id="PF04892"/>
    </source>
</evidence>
<feature type="transmembrane region" description="Helical" evidence="5">
    <location>
        <begin position="221"/>
        <end position="242"/>
    </location>
</feature>
<comment type="caution">
    <text evidence="8">The sequence shown here is derived from an EMBL/GenBank/DDBJ whole genome shotgun (WGS) entry which is preliminary data.</text>
</comment>
<protein>
    <submittedName>
        <fullName evidence="8">VanZ family protein</fullName>
    </submittedName>
</protein>
<evidence type="ECO:0000313" key="8">
    <source>
        <dbReference type="EMBL" id="HIZ70802.1"/>
    </source>
</evidence>
<sequence length="381" mass="44671">MSVYLFPIKTAIIIFFPLSFLLILPWLIYSYRKYGYLSPWASLVAYSFAFYMLTALFLVLLPLPNTRDTCSLQAPGTVHYSLIPFSFISDIIKNSSVVWSEPSTYTQMFKHSAFWQAAFNFLLLFPFGVYLRYFFQEKRYWKKAFGLGLLLSFFYEITQLTGVYGIYNCPYRIFDVDDLFLNSTGALFGFLVAPILLALFPSQKSLLAKAEKIQHSGFVPPLSQLIAIYIDYLFIKFSWSLIARFFSTNEFFEFFYFTIGFVILYFLVPLFGKGKTIGTNIMRFKLVDFDGETPSWKSLFNRFFALYFPWLVSWSLSLLNSVELDINSNIYPYQVWITVATFAFNVIMWIVLFIHILFILLKRGKRNFYFDHVSKLIPVRK</sequence>
<dbReference type="Pfam" id="PF04892">
    <property type="entry name" value="VanZ"/>
    <property type="match status" value="1"/>
</dbReference>
<gene>
    <name evidence="8" type="ORF">H9808_03410</name>
</gene>
<name>A0A9D2G1N3_9LACT</name>
<keyword evidence="4 5" id="KW-0472">Membrane</keyword>